<reference evidence="1 2" key="1">
    <citation type="submission" date="2023-08" db="EMBL/GenBank/DDBJ databases">
        <title>New molecular markers tilS and rpoB for phylogenetic and monitoring studies of the genus Thiothrix biodiversity.</title>
        <authorList>
            <person name="Ravin N.V."/>
            <person name="Smolyakov D."/>
            <person name="Markov N.D."/>
            <person name="Beletsky A.V."/>
            <person name="Mardanov A.V."/>
            <person name="Rudenko T.S."/>
            <person name="Grabovich M.Y."/>
        </authorList>
    </citation>
    <scope>NUCLEOTIDE SEQUENCE [LARGE SCALE GENOMIC DNA]</scope>
    <source>
        <strain evidence="1 2">MK1</strain>
    </source>
</reference>
<accession>A0ABY9MLU9</accession>
<dbReference type="RefSeq" id="WP_028488649.1">
    <property type="nucleotide sequence ID" value="NZ_CP133218.1"/>
</dbReference>
<evidence type="ECO:0000313" key="2">
    <source>
        <dbReference type="Proteomes" id="UP001236657"/>
    </source>
</evidence>
<organism evidence="1 2">
    <name type="scientific">Thiothrix lacustris</name>
    <dbReference type="NCBI Taxonomy" id="525917"/>
    <lineage>
        <taxon>Bacteria</taxon>
        <taxon>Pseudomonadati</taxon>
        <taxon>Pseudomonadota</taxon>
        <taxon>Gammaproteobacteria</taxon>
        <taxon>Thiotrichales</taxon>
        <taxon>Thiotrichaceae</taxon>
        <taxon>Thiothrix</taxon>
    </lineage>
</organism>
<protein>
    <submittedName>
        <fullName evidence="1">Uncharacterized protein</fullName>
    </submittedName>
</protein>
<name>A0ABY9MLU9_9GAMM</name>
<proteinExistence type="predicted"/>
<evidence type="ECO:0000313" key="1">
    <source>
        <dbReference type="EMBL" id="WML89649.1"/>
    </source>
</evidence>
<gene>
    <name evidence="1" type="ORF">RCF98_11780</name>
</gene>
<dbReference type="Proteomes" id="UP001236657">
    <property type="component" value="Chromosome"/>
</dbReference>
<keyword evidence="2" id="KW-1185">Reference proteome</keyword>
<sequence length="156" mass="18747">MWEIDELIKKSIFLINHTQIAATEKKNIIWSLENLPQKYDFDAGGYTFTEVDKDFKYEELDPFEIGDILTKNADEYDQPELIYDWSTFLLNFWQEYFSQVKPLTSLKDGELRNIKQRYHNHDFNSYTPIHVTLTMYKAGSEYFSTEQNQLIEWFNN</sequence>
<dbReference type="EMBL" id="CP133218">
    <property type="protein sequence ID" value="WML89649.1"/>
    <property type="molecule type" value="Genomic_DNA"/>
</dbReference>